<reference evidence="12 13" key="1">
    <citation type="journal article" date="2005" name="DNA Res.">
        <title>Complete genome sequence of the facultative anaerobic magnetotactic bacterium Magnetospirillum sp. strain AMB-1.</title>
        <authorList>
            <person name="Matsunaga T."/>
            <person name="Okamura Y."/>
            <person name="Fukuda Y."/>
            <person name="Wahyudi A.T."/>
            <person name="Murase Y."/>
            <person name="Takeyama H."/>
        </authorList>
    </citation>
    <scope>NUCLEOTIDE SEQUENCE [LARGE SCALE GENOMIC DNA]</scope>
    <source>
        <strain evidence="13">ATCC 700264 / AMB-1</strain>
    </source>
</reference>
<keyword evidence="2" id="KW-0813">Transport</keyword>
<sequence>MSGLRRIFFLLDVQARRQFALLAVMTLIGAMFEVAGVGLVFPFIKIITDPDWISGFSWMAAVSRWLGPLEHRDVMLAAGLGLIALFLVKNAYLLFFYIVQYTICYGNVARYGARLLAHYMAAPYSMHLERNSAEMIRNVRELPQELFNAVVAVLSLTTETLVVTLIGGVLLAAEPLATAVAAALLIAVTGIFYAIAGRLLRRWGAERMQRGISVQLSVQEALYGIKDSRVLGRERFFADRYARQGRQLAQLQRLIQAVSQVPRLSVEVSMMIGMIVLILIMAWRDGGSLDLLPKLGVFAAAAFRLMPSVNRMTLALTEFKVSTAPLEALIRDMPNGPSSAPAEAPNARPALTDALELRGVSFCYPDAQGAAVAGVDLHIRKGDTIGLVGPSGAGKSTLVDIILGLLVPSEGQILLDGKEIQTGGGWHGAVGYVPQSIYITDDTVRRNVAFGVDDAQIDDRAVRRALTQARLDEFIDGLPEGLDTRLAEDGIRLSGGQRQRIGIARALYHDPDLLVLDEATSALDPITEREISAAVEALHRSKTVIIIAHRLSTVRHCDRLLMIDRGRIADSGTFNELHARNGDFQKLVAALALTTPTS</sequence>
<evidence type="ECO:0000256" key="7">
    <source>
        <dbReference type="ARBA" id="ARBA00022989"/>
    </source>
</evidence>
<dbReference type="OrthoDB" id="5288404at2"/>
<proteinExistence type="predicted"/>
<feature type="transmembrane region" description="Helical" evidence="9">
    <location>
        <begin position="179"/>
        <end position="200"/>
    </location>
</feature>
<dbReference type="KEGG" id="mag:amb0060"/>
<feature type="transmembrane region" description="Helical" evidence="9">
    <location>
        <begin position="149"/>
        <end position="173"/>
    </location>
</feature>
<dbReference type="Pfam" id="PF00005">
    <property type="entry name" value="ABC_tran"/>
    <property type="match status" value="1"/>
</dbReference>
<dbReference type="PROSITE" id="PS00211">
    <property type="entry name" value="ABC_TRANSPORTER_1"/>
    <property type="match status" value="1"/>
</dbReference>
<dbReference type="GO" id="GO:0016887">
    <property type="term" value="F:ATP hydrolysis activity"/>
    <property type="evidence" value="ECO:0007669"/>
    <property type="project" value="InterPro"/>
</dbReference>
<accession>Q2WBB1</accession>
<dbReference type="InterPro" id="IPR027417">
    <property type="entry name" value="P-loop_NTPase"/>
</dbReference>
<dbReference type="Proteomes" id="UP000007058">
    <property type="component" value="Chromosome"/>
</dbReference>
<evidence type="ECO:0000256" key="1">
    <source>
        <dbReference type="ARBA" id="ARBA00004651"/>
    </source>
</evidence>
<evidence type="ECO:0000256" key="4">
    <source>
        <dbReference type="ARBA" id="ARBA00022692"/>
    </source>
</evidence>
<dbReference type="EMBL" id="AP007255">
    <property type="protein sequence ID" value="BAE48864.1"/>
    <property type="molecule type" value="Genomic_DNA"/>
</dbReference>
<keyword evidence="6" id="KW-0067">ATP-binding</keyword>
<comment type="subcellular location">
    <subcellularLocation>
        <location evidence="1">Cell membrane</location>
        <topology evidence="1">Multi-pass membrane protein</topology>
    </subcellularLocation>
</comment>
<evidence type="ECO:0000313" key="13">
    <source>
        <dbReference type="Proteomes" id="UP000007058"/>
    </source>
</evidence>
<feature type="domain" description="ABC transmembrane type-1" evidence="11">
    <location>
        <begin position="20"/>
        <end position="319"/>
    </location>
</feature>
<dbReference type="RefSeq" id="WP_011382507.1">
    <property type="nucleotide sequence ID" value="NC_007626.1"/>
</dbReference>
<protein>
    <submittedName>
        <fullName evidence="12">ABC-type multidrug transport system</fullName>
    </submittedName>
</protein>
<dbReference type="InterPro" id="IPR003439">
    <property type="entry name" value="ABC_transporter-like_ATP-bd"/>
</dbReference>
<evidence type="ECO:0000259" key="10">
    <source>
        <dbReference type="PROSITE" id="PS50893"/>
    </source>
</evidence>
<keyword evidence="4 9" id="KW-0812">Transmembrane</keyword>
<feature type="transmembrane region" description="Helical" evidence="9">
    <location>
        <begin position="21"/>
        <end position="44"/>
    </location>
</feature>
<gene>
    <name evidence="12" type="ordered locus">amb0060</name>
</gene>
<dbReference type="InterPro" id="IPR017871">
    <property type="entry name" value="ABC_transporter-like_CS"/>
</dbReference>
<dbReference type="InterPro" id="IPR011527">
    <property type="entry name" value="ABC1_TM_dom"/>
</dbReference>
<evidence type="ECO:0000256" key="9">
    <source>
        <dbReference type="SAM" id="Phobius"/>
    </source>
</evidence>
<dbReference type="AlphaFoldDB" id="Q2WBB1"/>
<keyword evidence="3" id="KW-1003">Cell membrane</keyword>
<dbReference type="Gene3D" id="1.20.1560.10">
    <property type="entry name" value="ABC transporter type 1, transmembrane domain"/>
    <property type="match status" value="1"/>
</dbReference>
<evidence type="ECO:0000256" key="8">
    <source>
        <dbReference type="ARBA" id="ARBA00023136"/>
    </source>
</evidence>
<dbReference type="PANTHER" id="PTHR24221:SF632">
    <property type="entry name" value="ATP-DEPENDENT LIPID A-CORE FLIPPASE"/>
    <property type="match status" value="1"/>
</dbReference>
<dbReference type="Gene3D" id="3.40.50.300">
    <property type="entry name" value="P-loop containing nucleotide triphosphate hydrolases"/>
    <property type="match status" value="1"/>
</dbReference>
<dbReference type="PROSITE" id="PS50893">
    <property type="entry name" value="ABC_TRANSPORTER_2"/>
    <property type="match status" value="1"/>
</dbReference>
<feature type="transmembrane region" description="Helical" evidence="9">
    <location>
        <begin position="74"/>
        <end position="99"/>
    </location>
</feature>
<keyword evidence="5" id="KW-0547">Nucleotide-binding</keyword>
<dbReference type="InterPro" id="IPR036640">
    <property type="entry name" value="ABC1_TM_sf"/>
</dbReference>
<evidence type="ECO:0000256" key="5">
    <source>
        <dbReference type="ARBA" id="ARBA00022741"/>
    </source>
</evidence>
<evidence type="ECO:0000313" key="12">
    <source>
        <dbReference type="EMBL" id="BAE48864.1"/>
    </source>
</evidence>
<name>Q2WBB1_PARM1</name>
<dbReference type="GO" id="GO:0005886">
    <property type="term" value="C:plasma membrane"/>
    <property type="evidence" value="ECO:0007669"/>
    <property type="project" value="UniProtKB-SubCell"/>
</dbReference>
<feature type="domain" description="ABC transporter" evidence="10">
    <location>
        <begin position="355"/>
        <end position="590"/>
    </location>
</feature>
<evidence type="ECO:0000256" key="2">
    <source>
        <dbReference type="ARBA" id="ARBA00022448"/>
    </source>
</evidence>
<dbReference type="PROSITE" id="PS50929">
    <property type="entry name" value="ABC_TM1F"/>
    <property type="match status" value="1"/>
</dbReference>
<evidence type="ECO:0000259" key="11">
    <source>
        <dbReference type="PROSITE" id="PS50929"/>
    </source>
</evidence>
<evidence type="ECO:0000256" key="3">
    <source>
        <dbReference type="ARBA" id="ARBA00022475"/>
    </source>
</evidence>
<dbReference type="InterPro" id="IPR003593">
    <property type="entry name" value="AAA+_ATPase"/>
</dbReference>
<dbReference type="FunFam" id="3.40.50.300:FF:000221">
    <property type="entry name" value="Multidrug ABC transporter ATP-binding protein"/>
    <property type="match status" value="1"/>
</dbReference>
<keyword evidence="7 9" id="KW-1133">Transmembrane helix</keyword>
<keyword evidence="8 9" id="KW-0472">Membrane</keyword>
<dbReference type="STRING" id="342108.amb0060"/>
<dbReference type="GO" id="GO:0005524">
    <property type="term" value="F:ATP binding"/>
    <property type="evidence" value="ECO:0007669"/>
    <property type="project" value="UniProtKB-KW"/>
</dbReference>
<feature type="transmembrane region" description="Helical" evidence="9">
    <location>
        <begin position="264"/>
        <end position="283"/>
    </location>
</feature>
<evidence type="ECO:0000256" key="6">
    <source>
        <dbReference type="ARBA" id="ARBA00022840"/>
    </source>
</evidence>
<organism evidence="12 13">
    <name type="scientific">Paramagnetospirillum magneticum (strain ATCC 700264 / AMB-1)</name>
    <name type="common">Magnetospirillum magneticum</name>
    <dbReference type="NCBI Taxonomy" id="342108"/>
    <lineage>
        <taxon>Bacteria</taxon>
        <taxon>Pseudomonadati</taxon>
        <taxon>Pseudomonadota</taxon>
        <taxon>Alphaproteobacteria</taxon>
        <taxon>Rhodospirillales</taxon>
        <taxon>Magnetospirillaceae</taxon>
        <taxon>Paramagnetospirillum</taxon>
    </lineage>
</organism>
<dbReference type="HOGENOM" id="CLU_000604_84_3_5"/>
<keyword evidence="13" id="KW-1185">Reference proteome</keyword>
<dbReference type="SUPFAM" id="SSF90123">
    <property type="entry name" value="ABC transporter transmembrane region"/>
    <property type="match status" value="1"/>
</dbReference>
<dbReference type="PANTHER" id="PTHR24221">
    <property type="entry name" value="ATP-BINDING CASSETTE SUB-FAMILY B"/>
    <property type="match status" value="1"/>
</dbReference>
<dbReference type="SMART" id="SM00382">
    <property type="entry name" value="AAA"/>
    <property type="match status" value="1"/>
</dbReference>
<dbReference type="GO" id="GO:0140359">
    <property type="term" value="F:ABC-type transporter activity"/>
    <property type="evidence" value="ECO:0007669"/>
    <property type="project" value="InterPro"/>
</dbReference>
<dbReference type="GO" id="GO:0034040">
    <property type="term" value="F:ATPase-coupled lipid transmembrane transporter activity"/>
    <property type="evidence" value="ECO:0007669"/>
    <property type="project" value="TreeGrafter"/>
</dbReference>
<dbReference type="SUPFAM" id="SSF52540">
    <property type="entry name" value="P-loop containing nucleoside triphosphate hydrolases"/>
    <property type="match status" value="1"/>
</dbReference>
<dbReference type="InterPro" id="IPR039421">
    <property type="entry name" value="Type_1_exporter"/>
</dbReference>